<dbReference type="AlphaFoldDB" id="A0A7M2GHM4"/>
<name>A0A7M2GHM4_SPHSA</name>
<accession>A0A7M2GHM4</accession>
<gene>
    <name evidence="1" type="ORF">H5V43_16300</name>
</gene>
<dbReference type="EMBL" id="CP060035">
    <property type="protein sequence ID" value="QOT71602.1"/>
    <property type="molecule type" value="Genomic_DNA"/>
</dbReference>
<organism evidence="1 2">
    <name type="scientific">Sphingobium fuliginis (strain ATCC 27551)</name>
    <dbReference type="NCBI Taxonomy" id="336203"/>
    <lineage>
        <taxon>Bacteria</taxon>
        <taxon>Pseudomonadati</taxon>
        <taxon>Pseudomonadota</taxon>
        <taxon>Alphaproteobacteria</taxon>
        <taxon>Sphingomonadales</taxon>
        <taxon>Sphingomonadaceae</taxon>
        <taxon>Sphingobium</taxon>
    </lineage>
</organism>
<dbReference type="RefSeq" id="WP_146032568.1">
    <property type="nucleotide sequence ID" value="NZ_CP060035.1"/>
</dbReference>
<proteinExistence type="predicted"/>
<protein>
    <submittedName>
        <fullName evidence="1">Uncharacterized protein</fullName>
    </submittedName>
</protein>
<evidence type="ECO:0000313" key="1">
    <source>
        <dbReference type="EMBL" id="QOT71602.1"/>
    </source>
</evidence>
<sequence>MDNVLPNWGDELAGGLDAAAALVTGKPVGEAFKQGQADFKAHQAQYDDEHPNLAWTSTLGGIGASLLLPGGALAKGAGMGAKIAQGAKIGAIYGGLSGAGEGDSVADRVDSAIQSAVAGAALGGLATPALEGAALAHRWARGKLPGYDGATRRLANVPRAVLRKSKLTKEARAREVADRTLSQRLGEGNIVTGMGQNGPAASPETIAAELERRQAMGVPAMPGDITESLRNTTSWASRGMGPGQRLVRSALDARKAQEAARVRQHVIDTMGSVTDPLAQIERQTAAAKARVAPLYREAYAQPMVITPEIEAIMATPAFKDALPQAYRNIGNAIGDPEAMGLRMRQDGTIDPEAMQSLSTEGFDQVIRAMRDNGRAAAGINPRTGQPVHNTNSVHINARAGDLRDQLAAQNEAYGDAIRLYADDMAQRDALEAGGRVAGLSGHEVNEMARSIPETAHESWALGARSALADEATDWGAQHQTGNVSARIRGALGDQTKQDAIGRMGGNSGAVRQLLDRLEAEHQGNILWSEAQGNSATAGRQALDADLNEQIAPTLPTGWKAMAGRALAKVGEKAGGEFRNGVKDRTAQVLTEQDPKAFRGHLDDIAGLAERDAQQAAYRHRNATLLAKAAALNIEPATEDGQVLLGVGENPGGRGYGMYGRYEDNFDAEGNPL</sequence>
<dbReference type="Proteomes" id="UP000593663">
    <property type="component" value="Chromosome 1"/>
</dbReference>
<evidence type="ECO:0000313" key="2">
    <source>
        <dbReference type="Proteomes" id="UP000593663"/>
    </source>
</evidence>
<reference evidence="2" key="1">
    <citation type="submission" date="2020-08" db="EMBL/GenBank/DDBJ databases">
        <title>Complete genome sequence of Sphingobium barthaii strain KK22, a high-molecular-weight polycyclic aromatic hydrocarbon-degrading soil bacterium.</title>
        <authorList>
            <person name="Mori J.F."/>
            <person name="Kanaly R.A."/>
        </authorList>
    </citation>
    <scope>NUCLEOTIDE SEQUENCE [LARGE SCALE GENOMIC DNA]</scope>
    <source>
        <strain evidence="2">KK22</strain>
    </source>
</reference>
<dbReference type="KEGG" id="sbar:H5V43_16300"/>